<organism evidence="2 3">
    <name type="scientific">Papilio machaon</name>
    <name type="common">Old World swallowtail butterfly</name>
    <dbReference type="NCBI Taxonomy" id="76193"/>
    <lineage>
        <taxon>Eukaryota</taxon>
        <taxon>Metazoa</taxon>
        <taxon>Ecdysozoa</taxon>
        <taxon>Arthropoda</taxon>
        <taxon>Hexapoda</taxon>
        <taxon>Insecta</taxon>
        <taxon>Pterygota</taxon>
        <taxon>Neoptera</taxon>
        <taxon>Endopterygota</taxon>
        <taxon>Lepidoptera</taxon>
        <taxon>Glossata</taxon>
        <taxon>Ditrysia</taxon>
        <taxon>Papilionoidea</taxon>
        <taxon>Papilionidae</taxon>
        <taxon>Papilioninae</taxon>
        <taxon>Papilio</taxon>
    </lineage>
</organism>
<proteinExistence type="predicted"/>
<keyword evidence="3" id="KW-1185">Reference proteome</keyword>
<sequence>MNIKKNIKKKSQRVIGPLDAEFDGKARTRESNTSKVNEYRVQTTTTAGAQRASGESPSSLHTTATTRRAYLLEFRELSENESSLAPKKPLLLCPSKYC</sequence>
<name>A0A0N1IQC6_PAPMA</name>
<gene>
    <name evidence="2" type="ORF">RR48_04120</name>
</gene>
<feature type="region of interest" description="Disordered" evidence="1">
    <location>
        <begin position="43"/>
        <end position="64"/>
    </location>
</feature>
<evidence type="ECO:0000256" key="1">
    <source>
        <dbReference type="SAM" id="MobiDB-lite"/>
    </source>
</evidence>
<dbReference type="InParanoid" id="A0A0N1IQC6"/>
<dbReference type="Proteomes" id="UP000053240">
    <property type="component" value="Unassembled WGS sequence"/>
</dbReference>
<dbReference type="AlphaFoldDB" id="A0A0N1IQC6"/>
<accession>A0A0N1IQC6</accession>
<reference evidence="2 3" key="1">
    <citation type="journal article" date="2015" name="Nat. Commun.">
        <title>Outbred genome sequencing and CRISPR/Cas9 gene editing in butterflies.</title>
        <authorList>
            <person name="Li X."/>
            <person name="Fan D."/>
            <person name="Zhang W."/>
            <person name="Liu G."/>
            <person name="Zhang L."/>
            <person name="Zhao L."/>
            <person name="Fang X."/>
            <person name="Chen L."/>
            <person name="Dong Y."/>
            <person name="Chen Y."/>
            <person name="Ding Y."/>
            <person name="Zhao R."/>
            <person name="Feng M."/>
            <person name="Zhu Y."/>
            <person name="Feng Y."/>
            <person name="Jiang X."/>
            <person name="Zhu D."/>
            <person name="Xiang H."/>
            <person name="Feng X."/>
            <person name="Li S."/>
            <person name="Wang J."/>
            <person name="Zhang G."/>
            <person name="Kronforst M.R."/>
            <person name="Wang W."/>
        </authorList>
    </citation>
    <scope>NUCLEOTIDE SEQUENCE [LARGE SCALE GENOMIC DNA]</scope>
    <source>
        <strain evidence="2">Ya'a_city_454_Pm</strain>
        <tissue evidence="2">Whole body</tissue>
    </source>
</reference>
<evidence type="ECO:0000313" key="2">
    <source>
        <dbReference type="EMBL" id="KPJ19959.1"/>
    </source>
</evidence>
<protein>
    <submittedName>
        <fullName evidence="2">Uncharacterized protein</fullName>
    </submittedName>
</protein>
<dbReference type="EMBL" id="KQ459784">
    <property type="protein sequence ID" value="KPJ19959.1"/>
    <property type="molecule type" value="Genomic_DNA"/>
</dbReference>
<evidence type="ECO:0000313" key="3">
    <source>
        <dbReference type="Proteomes" id="UP000053240"/>
    </source>
</evidence>